<dbReference type="GO" id="GO:0003677">
    <property type="term" value="F:DNA binding"/>
    <property type="evidence" value="ECO:0007669"/>
    <property type="project" value="InterPro"/>
</dbReference>
<dbReference type="OrthoDB" id="4357582at2759"/>
<name>A0A0C3GAE9_OIDMZ</name>
<dbReference type="AlphaFoldDB" id="A0A0C3GAE9"/>
<feature type="coiled-coil region" evidence="2">
    <location>
        <begin position="427"/>
        <end position="454"/>
    </location>
</feature>
<dbReference type="HOGENOM" id="CLU_003121_1_0_1"/>
<accession>A0A0C3GAE9</accession>
<evidence type="ECO:0000313" key="5">
    <source>
        <dbReference type="Proteomes" id="UP000054321"/>
    </source>
</evidence>
<feature type="compositionally biased region" description="Basic residues" evidence="3">
    <location>
        <begin position="798"/>
        <end position="808"/>
    </location>
</feature>
<keyword evidence="5" id="KW-1185">Reference proteome</keyword>
<feature type="compositionally biased region" description="Basic and acidic residues" evidence="3">
    <location>
        <begin position="758"/>
        <end position="768"/>
    </location>
</feature>
<dbReference type="Gene3D" id="1.10.443.10">
    <property type="entry name" value="Intergrase catalytic core"/>
    <property type="match status" value="1"/>
</dbReference>
<feature type="compositionally biased region" description="Low complexity" evidence="3">
    <location>
        <begin position="811"/>
        <end position="830"/>
    </location>
</feature>
<evidence type="ECO:0000256" key="2">
    <source>
        <dbReference type="SAM" id="Coils"/>
    </source>
</evidence>
<dbReference type="PANTHER" id="PTHR37535">
    <property type="entry name" value="FLUG DOMAIN PROTEIN"/>
    <property type="match status" value="1"/>
</dbReference>
<reference evidence="4 5" key="1">
    <citation type="submission" date="2014-04" db="EMBL/GenBank/DDBJ databases">
        <authorList>
            <consortium name="DOE Joint Genome Institute"/>
            <person name="Kuo A."/>
            <person name="Martino E."/>
            <person name="Perotto S."/>
            <person name="Kohler A."/>
            <person name="Nagy L.G."/>
            <person name="Floudas D."/>
            <person name="Copeland A."/>
            <person name="Barry K.W."/>
            <person name="Cichocki N."/>
            <person name="Veneault-Fourrey C."/>
            <person name="LaButti K."/>
            <person name="Lindquist E.A."/>
            <person name="Lipzen A."/>
            <person name="Lundell T."/>
            <person name="Morin E."/>
            <person name="Murat C."/>
            <person name="Sun H."/>
            <person name="Tunlid A."/>
            <person name="Henrissat B."/>
            <person name="Grigoriev I.V."/>
            <person name="Hibbett D.S."/>
            <person name="Martin F."/>
            <person name="Nordberg H.P."/>
            <person name="Cantor M.N."/>
            <person name="Hua S.X."/>
        </authorList>
    </citation>
    <scope>NUCLEOTIDE SEQUENCE [LARGE SCALE GENOMIC DNA]</scope>
    <source>
        <strain evidence="4 5">Zn</strain>
    </source>
</reference>
<dbReference type="Pfam" id="PF11917">
    <property type="entry name" value="DUF3435"/>
    <property type="match status" value="1"/>
</dbReference>
<dbReference type="SUPFAM" id="SSF56349">
    <property type="entry name" value="DNA breaking-rejoining enzymes"/>
    <property type="match status" value="1"/>
</dbReference>
<gene>
    <name evidence="4" type="ORF">OIDMADRAFT_61940</name>
</gene>
<keyword evidence="2" id="KW-0175">Coiled coil</keyword>
<organism evidence="4 5">
    <name type="scientific">Oidiodendron maius (strain Zn)</name>
    <dbReference type="NCBI Taxonomy" id="913774"/>
    <lineage>
        <taxon>Eukaryota</taxon>
        <taxon>Fungi</taxon>
        <taxon>Dikarya</taxon>
        <taxon>Ascomycota</taxon>
        <taxon>Pezizomycotina</taxon>
        <taxon>Leotiomycetes</taxon>
        <taxon>Leotiomycetes incertae sedis</taxon>
        <taxon>Myxotrichaceae</taxon>
        <taxon>Oidiodendron</taxon>
    </lineage>
</organism>
<dbReference type="InParanoid" id="A0A0C3GAE9"/>
<protein>
    <submittedName>
        <fullName evidence="4">Uncharacterized protein</fullName>
    </submittedName>
</protein>
<proteinExistence type="predicted"/>
<dbReference type="Proteomes" id="UP000054321">
    <property type="component" value="Unassembled WGS sequence"/>
</dbReference>
<evidence type="ECO:0000256" key="3">
    <source>
        <dbReference type="SAM" id="MobiDB-lite"/>
    </source>
</evidence>
<evidence type="ECO:0000256" key="1">
    <source>
        <dbReference type="ARBA" id="ARBA00023172"/>
    </source>
</evidence>
<sequence length="917" mass="104933">MGQIKKSSADRIAAARAKGVPILEESGATDEPILRKVEKGTKKNYDMMMDFWDAYEITEPGSKPYNLKTSKHFMETYIAGSEGLSVWTVYQKWSDFLAGWQRRPGERQIPSVVSRSIYNFILGPMQVKYNLSMERREKVYLTVAHFNILMEHRWQKDWYQPKHLGTLVNDHALDLSSIYTSARLSEFLEMRYEDLEFGILRNKKGQATLGVIPTRNAKGFVKNPSRRPKHGLYEDMEPLFANPLLPFFAIAIANNAFRHYDSLESIFDIPAPRRGTVKILKFKKSFKNVPFFQRMSRDGPTGEPEKATSYHRRKVALGHRAGYIVNITTHAGRREVIVKVAEDGYEETASMKFSGHSDPDVRREAYASSLLVDGQSSYWNKERDGDIMDSFRGMSLQWHPSMIHSLPAKVQDDLRHRPDFVERHEEIKSLGERLKGLTAEAEVKEAKKRQQELRWKQRQAMSEELSKWRDIQQGDRDTDLEDTDLEDNVASRPAFFNRIRHLNPLRDKLASSLFKNERLRSPAGIEVLRDMIALYKEDVQVAYRPSSCPKNGCCPVCSKGMDQIKCGEEWDHIFRCRAKTLKQKYGFAELCFQCDAWVTSKAKWRTHCQTHLDDIATLPFLFNPLRFRKTLAAAGQCPFCIFNSALDPETRFKQFPYAQPWKEHINKHFTCLEQSCRGPDESKTFQCPDTRCGLSFDSVRGLRYHCHDSQGIDLIKFTPLKSRTRGKKRAIEANRGPKSEESDICFVNETVETLSSRDRFIPKDEVGGKSRRRRPRKHPTPISKAGSGVKMPLSPTVHGKRGRKKKRILYTASPAGSSSRSASSQSRITLSSTELEGYEFRQDCNDETTSLSSCSASIHHDASPDLKLGDGAGSESESEYELVESANHESYWVSRKRKRVTTPAQGVATRPELVIYV</sequence>
<dbReference type="GO" id="GO:0006310">
    <property type="term" value="P:DNA recombination"/>
    <property type="evidence" value="ECO:0007669"/>
    <property type="project" value="UniProtKB-KW"/>
</dbReference>
<reference evidence="5" key="2">
    <citation type="submission" date="2015-01" db="EMBL/GenBank/DDBJ databases">
        <title>Evolutionary Origins and Diversification of the Mycorrhizal Mutualists.</title>
        <authorList>
            <consortium name="DOE Joint Genome Institute"/>
            <consortium name="Mycorrhizal Genomics Consortium"/>
            <person name="Kohler A."/>
            <person name="Kuo A."/>
            <person name="Nagy L.G."/>
            <person name="Floudas D."/>
            <person name="Copeland A."/>
            <person name="Barry K.W."/>
            <person name="Cichocki N."/>
            <person name="Veneault-Fourrey C."/>
            <person name="LaButti K."/>
            <person name="Lindquist E.A."/>
            <person name="Lipzen A."/>
            <person name="Lundell T."/>
            <person name="Morin E."/>
            <person name="Murat C."/>
            <person name="Riley R."/>
            <person name="Ohm R."/>
            <person name="Sun H."/>
            <person name="Tunlid A."/>
            <person name="Henrissat B."/>
            <person name="Grigoriev I.V."/>
            <person name="Hibbett D.S."/>
            <person name="Martin F."/>
        </authorList>
    </citation>
    <scope>NUCLEOTIDE SEQUENCE [LARGE SCALE GENOMIC DNA]</scope>
    <source>
        <strain evidence="5">Zn</strain>
    </source>
</reference>
<evidence type="ECO:0000313" key="4">
    <source>
        <dbReference type="EMBL" id="KIM93155.1"/>
    </source>
</evidence>
<dbReference type="GO" id="GO:0015074">
    <property type="term" value="P:DNA integration"/>
    <property type="evidence" value="ECO:0007669"/>
    <property type="project" value="InterPro"/>
</dbReference>
<dbReference type="InterPro" id="IPR021842">
    <property type="entry name" value="DUF3435"/>
</dbReference>
<feature type="region of interest" description="Disordered" evidence="3">
    <location>
        <begin position="758"/>
        <end position="830"/>
    </location>
</feature>
<dbReference type="InterPro" id="IPR013762">
    <property type="entry name" value="Integrase-like_cat_sf"/>
</dbReference>
<dbReference type="PANTHER" id="PTHR37535:SF3">
    <property type="entry name" value="FLUG DOMAIN-CONTAINING PROTEIN"/>
    <property type="match status" value="1"/>
</dbReference>
<keyword evidence="1" id="KW-0233">DNA recombination</keyword>
<feature type="region of interest" description="Disordered" evidence="3">
    <location>
        <begin position="862"/>
        <end position="884"/>
    </location>
</feature>
<dbReference type="InterPro" id="IPR011010">
    <property type="entry name" value="DNA_brk_join_enz"/>
</dbReference>
<dbReference type="STRING" id="913774.A0A0C3GAE9"/>
<dbReference type="EMBL" id="KN832899">
    <property type="protein sequence ID" value="KIM93155.1"/>
    <property type="molecule type" value="Genomic_DNA"/>
</dbReference>
<feature type="compositionally biased region" description="Basic residues" evidence="3">
    <location>
        <begin position="769"/>
        <end position="779"/>
    </location>
</feature>